<dbReference type="Proteomes" id="UP001144256">
    <property type="component" value="Unassembled WGS sequence"/>
</dbReference>
<proteinExistence type="predicted"/>
<reference evidence="2" key="1">
    <citation type="submission" date="2022-06" db="EMBL/GenBank/DDBJ databases">
        <title>Vallitalea longa sp. nov., an anaerobic bacterium isolated from marine sediment.</title>
        <authorList>
            <person name="Hirano S."/>
            <person name="Terahara T."/>
            <person name="Mori K."/>
            <person name="Hamada M."/>
            <person name="Matsumoto R."/>
            <person name="Kobayashi T."/>
        </authorList>
    </citation>
    <scope>NUCLEOTIDE SEQUENCE</scope>
    <source>
        <strain evidence="2">SH18-1</strain>
    </source>
</reference>
<organism evidence="2 3">
    <name type="scientific">Vallitalea longa</name>
    <dbReference type="NCBI Taxonomy" id="2936439"/>
    <lineage>
        <taxon>Bacteria</taxon>
        <taxon>Bacillati</taxon>
        <taxon>Bacillota</taxon>
        <taxon>Clostridia</taxon>
        <taxon>Lachnospirales</taxon>
        <taxon>Vallitaleaceae</taxon>
        <taxon>Vallitalea</taxon>
    </lineage>
</organism>
<protein>
    <recommendedName>
        <fullName evidence="4">Resolvase HTH domain-containing protein</fullName>
    </recommendedName>
</protein>
<keyword evidence="1" id="KW-0175">Coiled coil</keyword>
<evidence type="ECO:0008006" key="4">
    <source>
        <dbReference type="Google" id="ProtNLM"/>
    </source>
</evidence>
<gene>
    <name evidence="2" type="ORF">SH1V18_47750</name>
</gene>
<evidence type="ECO:0000313" key="2">
    <source>
        <dbReference type="EMBL" id="GKX32295.1"/>
    </source>
</evidence>
<evidence type="ECO:0000313" key="3">
    <source>
        <dbReference type="Proteomes" id="UP001144256"/>
    </source>
</evidence>
<dbReference type="AlphaFoldDB" id="A0A9W6DH47"/>
<comment type="caution">
    <text evidence="2">The sequence shown here is derived from an EMBL/GenBank/DDBJ whole genome shotgun (WGS) entry which is preliminary data.</text>
</comment>
<accession>A0A9W6DH47</accession>
<dbReference type="EMBL" id="BRLB01000031">
    <property type="protein sequence ID" value="GKX32295.1"/>
    <property type="molecule type" value="Genomic_DNA"/>
</dbReference>
<feature type="coiled-coil region" evidence="1">
    <location>
        <begin position="4"/>
        <end position="31"/>
    </location>
</feature>
<dbReference type="RefSeq" id="WP_281819777.1">
    <property type="nucleotide sequence ID" value="NZ_BRLB01000031.1"/>
</dbReference>
<name>A0A9W6DH47_9FIRM</name>
<sequence>MEKYRNLLEENLKLKKENLKLKEQVKLLKQHKVGRKPYKITDREFLKIEKRIKNGDKIKDIAVEYGVSYEAIRKRYKKRQS</sequence>
<keyword evidence="3" id="KW-1185">Reference proteome</keyword>
<evidence type="ECO:0000256" key="1">
    <source>
        <dbReference type="SAM" id="Coils"/>
    </source>
</evidence>